<comment type="caution">
    <text evidence="2">The sequence shown here is derived from an EMBL/GenBank/DDBJ whole genome shotgun (WGS) entry which is preliminary data.</text>
</comment>
<accession>A0AAV0EEW7</accession>
<name>A0AAV0EEW7_9ASTE</name>
<dbReference type="GO" id="GO:0010073">
    <property type="term" value="P:meristem maintenance"/>
    <property type="evidence" value="ECO:0007669"/>
    <property type="project" value="InterPro"/>
</dbReference>
<dbReference type="InterPro" id="IPR019557">
    <property type="entry name" value="AminoTfrase-like_pln_mobile"/>
</dbReference>
<dbReference type="AlphaFoldDB" id="A0AAV0EEW7"/>
<dbReference type="PANTHER" id="PTHR46033">
    <property type="entry name" value="PROTEIN MAIN-LIKE 2"/>
    <property type="match status" value="1"/>
</dbReference>
<feature type="domain" description="Aminotransferase-like plant mobile" evidence="1">
    <location>
        <begin position="57"/>
        <end position="147"/>
    </location>
</feature>
<dbReference type="InterPro" id="IPR044824">
    <property type="entry name" value="MAIN-like"/>
</dbReference>
<keyword evidence="3" id="KW-1185">Reference proteome</keyword>
<protein>
    <recommendedName>
        <fullName evidence="1">Aminotransferase-like plant mobile domain-containing protein</fullName>
    </recommendedName>
</protein>
<reference evidence="2" key="1">
    <citation type="submission" date="2022-07" db="EMBL/GenBank/DDBJ databases">
        <authorList>
            <person name="Macas J."/>
            <person name="Novak P."/>
            <person name="Neumann P."/>
        </authorList>
    </citation>
    <scope>NUCLEOTIDE SEQUENCE</scope>
</reference>
<evidence type="ECO:0000313" key="2">
    <source>
        <dbReference type="EMBL" id="CAH9122556.1"/>
    </source>
</evidence>
<gene>
    <name evidence="2" type="ORF">CEPIT_LOCUS24551</name>
</gene>
<sequence length="200" mass="22800">MVSHLLVRRHIVRLNGSKCVMIILVSGHLKKDIIPSNTIRNLAIQRFPLSPWSTEIEIIRHTKTLIWQLLSGLLFPSTSGRASLYFLEFLHDNLENMTMWSWGSAVLAFLYHNVCEAAKADTCSMGGCLILLQLWAWERLPMVRPQQVLPLDAIFDLPYGFYDIIYYIVLYYGFCDLSYKSLNIGGLVHITGPTKALPSQ</sequence>
<evidence type="ECO:0000259" key="1">
    <source>
        <dbReference type="Pfam" id="PF10536"/>
    </source>
</evidence>
<dbReference type="Pfam" id="PF10536">
    <property type="entry name" value="PMD"/>
    <property type="match status" value="1"/>
</dbReference>
<dbReference type="EMBL" id="CAMAPF010000925">
    <property type="protein sequence ID" value="CAH9122556.1"/>
    <property type="molecule type" value="Genomic_DNA"/>
</dbReference>
<dbReference type="Proteomes" id="UP001152523">
    <property type="component" value="Unassembled WGS sequence"/>
</dbReference>
<organism evidence="2 3">
    <name type="scientific">Cuscuta epithymum</name>
    <dbReference type="NCBI Taxonomy" id="186058"/>
    <lineage>
        <taxon>Eukaryota</taxon>
        <taxon>Viridiplantae</taxon>
        <taxon>Streptophyta</taxon>
        <taxon>Embryophyta</taxon>
        <taxon>Tracheophyta</taxon>
        <taxon>Spermatophyta</taxon>
        <taxon>Magnoliopsida</taxon>
        <taxon>eudicotyledons</taxon>
        <taxon>Gunneridae</taxon>
        <taxon>Pentapetalae</taxon>
        <taxon>asterids</taxon>
        <taxon>lamiids</taxon>
        <taxon>Solanales</taxon>
        <taxon>Convolvulaceae</taxon>
        <taxon>Cuscuteae</taxon>
        <taxon>Cuscuta</taxon>
        <taxon>Cuscuta subgen. Cuscuta</taxon>
    </lineage>
</organism>
<dbReference type="PANTHER" id="PTHR46033:SF8">
    <property type="entry name" value="PROTEIN MAINTENANCE OF MERISTEMS-LIKE"/>
    <property type="match status" value="1"/>
</dbReference>
<evidence type="ECO:0000313" key="3">
    <source>
        <dbReference type="Proteomes" id="UP001152523"/>
    </source>
</evidence>
<proteinExistence type="predicted"/>